<comment type="caution">
    <text evidence="4">The sequence shown here is derived from an EMBL/GenBank/DDBJ whole genome shotgun (WGS) entry which is preliminary data.</text>
</comment>
<dbReference type="InterPro" id="IPR029066">
    <property type="entry name" value="PLP-binding_barrel"/>
</dbReference>
<dbReference type="Pfam" id="PF14031">
    <property type="entry name" value="D-ser_dehydrat"/>
    <property type="match status" value="1"/>
</dbReference>
<dbReference type="GO" id="GO:0036088">
    <property type="term" value="P:D-serine catabolic process"/>
    <property type="evidence" value="ECO:0007669"/>
    <property type="project" value="TreeGrafter"/>
</dbReference>
<dbReference type="Pfam" id="PF01168">
    <property type="entry name" value="Ala_racemase_N"/>
    <property type="match status" value="1"/>
</dbReference>
<evidence type="ECO:0000256" key="1">
    <source>
        <dbReference type="ARBA" id="ARBA00005323"/>
    </source>
</evidence>
<protein>
    <submittedName>
        <fullName evidence="4">D-TA family PLP-dependent enzyme</fullName>
    </submittedName>
</protein>
<accession>A0A4S8Q6L0</accession>
<dbReference type="AlphaFoldDB" id="A0A4S8Q6L0"/>
<dbReference type="InterPro" id="IPR051466">
    <property type="entry name" value="D-amino_acid_metab_enzyme"/>
</dbReference>
<dbReference type="RefSeq" id="WP_136537930.1">
    <property type="nucleotide sequence ID" value="NZ_STGU01000001.1"/>
</dbReference>
<keyword evidence="2" id="KW-0456">Lyase</keyword>
<organism evidence="4 5">
    <name type="scientific">Rhizobium rosettiformans W3</name>
    <dbReference type="NCBI Taxonomy" id="538378"/>
    <lineage>
        <taxon>Bacteria</taxon>
        <taxon>Pseudomonadati</taxon>
        <taxon>Pseudomonadota</taxon>
        <taxon>Alphaproteobacteria</taxon>
        <taxon>Hyphomicrobiales</taxon>
        <taxon>Rhizobiaceae</taxon>
        <taxon>Rhizobium/Agrobacterium group</taxon>
        <taxon>Rhizobium</taxon>
    </lineage>
</organism>
<dbReference type="EMBL" id="STGU01000001">
    <property type="protein sequence ID" value="THV38941.1"/>
    <property type="molecule type" value="Genomic_DNA"/>
</dbReference>
<dbReference type="Gene3D" id="3.20.20.10">
    <property type="entry name" value="Alanine racemase"/>
    <property type="match status" value="1"/>
</dbReference>
<proteinExistence type="inferred from homology"/>
<sequence length="363" mass="38566">MMELPHPGIGQSIADLSTPLPLIDEEKLAANIARVQAYMDSHGLAFRPHIKTHKIPAIADAQVKAGAKGINCQKITEAEVFADAGFEDLLITFNILGAEKHKRLVALNSRISGLKVVADSETTVRGLSCAFSQTRPLTVLVECDTGGGRCGVQTPQAAIALAETIAAAPGLTFGGILTYPKADTEEAVEAFFAATLAGLAARGIPCPIVSNGGTPSLFSAHKVTSATEHRAGTYVYNDRAMARSGHCSLDDCAMHILATVVSRPTEDRAILDAGSKALTSDLLGFSDYGMIVDYPEAVITGLSEEHGTVDLSKVQGRRPEIGEKVRIIPNHTCVVSNLFDIMTFHHDGIVTRVEEVTARGLVW</sequence>
<gene>
    <name evidence="4" type="ORF">FAA86_00785</name>
</gene>
<dbReference type="Gene3D" id="2.40.37.20">
    <property type="entry name" value="D-serine dehydratase-like domain"/>
    <property type="match status" value="1"/>
</dbReference>
<evidence type="ECO:0000313" key="5">
    <source>
        <dbReference type="Proteomes" id="UP000307378"/>
    </source>
</evidence>
<dbReference type="InterPro" id="IPR026956">
    <property type="entry name" value="D-ser_dehydrat-like_dom"/>
</dbReference>
<dbReference type="Proteomes" id="UP000307378">
    <property type="component" value="Unassembled WGS sequence"/>
</dbReference>
<dbReference type="InterPro" id="IPR001608">
    <property type="entry name" value="Ala_racemase_N"/>
</dbReference>
<dbReference type="PANTHER" id="PTHR28004:SF2">
    <property type="entry name" value="D-SERINE DEHYDRATASE"/>
    <property type="match status" value="1"/>
</dbReference>
<comment type="similarity">
    <text evidence="1">Belongs to the DSD1 family.</text>
</comment>
<dbReference type="CDD" id="cd06820">
    <property type="entry name" value="PLPDE_III_LS_D-TA_like"/>
    <property type="match status" value="1"/>
</dbReference>
<evidence type="ECO:0000256" key="2">
    <source>
        <dbReference type="ARBA" id="ARBA00023239"/>
    </source>
</evidence>
<reference evidence="4 5" key="1">
    <citation type="submission" date="2019-04" db="EMBL/GenBank/DDBJ databases">
        <title>genome sequence of strain W3.</title>
        <authorList>
            <person name="Gao J."/>
            <person name="Sun J."/>
        </authorList>
    </citation>
    <scope>NUCLEOTIDE SEQUENCE [LARGE SCALE GENOMIC DNA]</scope>
    <source>
        <strain evidence="4 5">W3</strain>
    </source>
</reference>
<feature type="domain" description="D-serine dehydratase-like" evidence="3">
    <location>
        <begin position="253"/>
        <end position="346"/>
    </location>
</feature>
<name>A0A4S8Q6L0_9HYPH</name>
<dbReference type="PANTHER" id="PTHR28004">
    <property type="entry name" value="ZGC:162816-RELATED"/>
    <property type="match status" value="1"/>
</dbReference>
<evidence type="ECO:0000313" key="4">
    <source>
        <dbReference type="EMBL" id="THV38941.1"/>
    </source>
</evidence>
<dbReference type="InterPro" id="IPR042208">
    <property type="entry name" value="D-ser_dehydrat-like_sf"/>
</dbReference>
<dbReference type="GO" id="GO:0008721">
    <property type="term" value="F:D-serine ammonia-lyase activity"/>
    <property type="evidence" value="ECO:0007669"/>
    <property type="project" value="TreeGrafter"/>
</dbReference>
<evidence type="ECO:0000259" key="3">
    <source>
        <dbReference type="SMART" id="SM01119"/>
    </source>
</evidence>
<dbReference type="SUPFAM" id="SSF51419">
    <property type="entry name" value="PLP-binding barrel"/>
    <property type="match status" value="1"/>
</dbReference>
<dbReference type="SMART" id="SM01119">
    <property type="entry name" value="D-ser_dehydrat"/>
    <property type="match status" value="1"/>
</dbReference>